<dbReference type="GO" id="GO:0004674">
    <property type="term" value="F:protein serine/threonine kinase activity"/>
    <property type="evidence" value="ECO:0007669"/>
    <property type="project" value="TreeGrafter"/>
</dbReference>
<dbReference type="PANTHER" id="PTHR24361">
    <property type="entry name" value="MITOGEN-ACTIVATED KINASE KINASE KINASE"/>
    <property type="match status" value="1"/>
</dbReference>
<feature type="domain" description="Protein kinase" evidence="1">
    <location>
        <begin position="18"/>
        <end position="347"/>
    </location>
</feature>
<dbReference type="Pfam" id="PF00069">
    <property type="entry name" value="Pkinase"/>
    <property type="match status" value="1"/>
</dbReference>
<reference evidence="2 3" key="1">
    <citation type="journal article" date="2014" name="Nat. Commun.">
        <title>Multiple recent horizontal transfers of a large genomic region in cheese making fungi.</title>
        <authorList>
            <person name="Cheeseman K."/>
            <person name="Ropars J."/>
            <person name="Renault P."/>
            <person name="Dupont J."/>
            <person name="Gouzy J."/>
            <person name="Branca A."/>
            <person name="Abraham A.L."/>
            <person name="Ceppi M."/>
            <person name="Conseiller E."/>
            <person name="Debuchy R."/>
            <person name="Malagnac F."/>
            <person name="Goarin A."/>
            <person name="Silar P."/>
            <person name="Lacoste S."/>
            <person name="Sallet E."/>
            <person name="Bensimon A."/>
            <person name="Giraud T."/>
            <person name="Brygoo Y."/>
        </authorList>
    </citation>
    <scope>NUCLEOTIDE SEQUENCE [LARGE SCALE GENOMIC DNA]</scope>
    <source>
        <strain evidence="3">FM 013</strain>
    </source>
</reference>
<dbReference type="EMBL" id="HG793144">
    <property type="protein sequence ID" value="CRL24102.1"/>
    <property type="molecule type" value="Genomic_DNA"/>
</dbReference>
<dbReference type="PROSITE" id="PS50011">
    <property type="entry name" value="PROTEIN_KINASE_DOM"/>
    <property type="match status" value="1"/>
</dbReference>
<dbReference type="InterPro" id="IPR053235">
    <property type="entry name" value="Ser_Thr_kinase"/>
</dbReference>
<dbReference type="PROSITE" id="PS00108">
    <property type="entry name" value="PROTEIN_KINASE_ST"/>
    <property type="match status" value="1"/>
</dbReference>
<protein>
    <submittedName>
        <fullName evidence="2">Serine/threonine-protein kinase, Ulk1/Ulk2</fullName>
    </submittedName>
</protein>
<sequence>MLASSSPALRASHFCKSLTYLNPLRRTSISGSKPLFHRTTSTISRNPLLSTQHTGLSGRTYTIEHVLQEEVSPPRQVYRASTYIHPVNFEDLQEVNNRLRGNASHVRLAVDTIPDKSMFVFEHFTDHLLTLAQKDFPITVIKRILKNALTGLAELHDRDIVHTDIKADNVFVNWQNWNDEILVDQVQLGDLEDAAHIPQGCDMVGKQAGNWMWRSPEAHARGPVNKPSDIFSFALVCICAVHKRIIFAVREDELEEGVDPLAVVIERQVSYFADEDGLNGFLKHLGDNPWIRVFEATRDGFNRGTLCEPFAFWNGVDDDFKSLVCAMTHFDPGKRITARQALGHKWLEGV</sequence>
<evidence type="ECO:0000313" key="3">
    <source>
        <dbReference type="Proteomes" id="UP000053732"/>
    </source>
</evidence>
<dbReference type="SMART" id="SM00220">
    <property type="entry name" value="S_TKc"/>
    <property type="match status" value="1"/>
</dbReference>
<evidence type="ECO:0000259" key="1">
    <source>
        <dbReference type="PROSITE" id="PS50011"/>
    </source>
</evidence>
<dbReference type="GO" id="GO:0005524">
    <property type="term" value="F:ATP binding"/>
    <property type="evidence" value="ECO:0007669"/>
    <property type="project" value="InterPro"/>
</dbReference>
<organism evidence="2 3">
    <name type="scientific">Penicillium camemberti (strain FM 013)</name>
    <dbReference type="NCBI Taxonomy" id="1429867"/>
    <lineage>
        <taxon>Eukaryota</taxon>
        <taxon>Fungi</taxon>
        <taxon>Dikarya</taxon>
        <taxon>Ascomycota</taxon>
        <taxon>Pezizomycotina</taxon>
        <taxon>Eurotiomycetes</taxon>
        <taxon>Eurotiomycetidae</taxon>
        <taxon>Eurotiales</taxon>
        <taxon>Aspergillaceae</taxon>
        <taxon>Penicillium</taxon>
    </lineage>
</organism>
<dbReference type="Proteomes" id="UP000053732">
    <property type="component" value="Unassembled WGS sequence"/>
</dbReference>
<keyword evidence="2" id="KW-0808">Transferase</keyword>
<keyword evidence="3" id="KW-1185">Reference proteome</keyword>
<dbReference type="Gene3D" id="1.10.510.10">
    <property type="entry name" value="Transferase(Phosphotransferase) domain 1"/>
    <property type="match status" value="1"/>
</dbReference>
<dbReference type="GO" id="GO:0005737">
    <property type="term" value="C:cytoplasm"/>
    <property type="evidence" value="ECO:0007669"/>
    <property type="project" value="TreeGrafter"/>
</dbReference>
<dbReference type="InterPro" id="IPR008271">
    <property type="entry name" value="Ser/Thr_kinase_AS"/>
</dbReference>
<name>A0A0G4PCS9_PENC3</name>
<accession>A0A0G4PCS9</accession>
<dbReference type="STRING" id="1429867.A0A0G4PCS9"/>
<gene>
    <name evidence="2" type="ORF">PCAMFM013_S011g000096</name>
</gene>
<dbReference type="AlphaFoldDB" id="A0A0G4PCS9"/>
<dbReference type="InterPro" id="IPR000719">
    <property type="entry name" value="Prot_kinase_dom"/>
</dbReference>
<keyword evidence="2" id="KW-0418">Kinase</keyword>
<dbReference type="SUPFAM" id="SSF56112">
    <property type="entry name" value="Protein kinase-like (PK-like)"/>
    <property type="match status" value="1"/>
</dbReference>
<proteinExistence type="predicted"/>
<dbReference type="InterPro" id="IPR011009">
    <property type="entry name" value="Kinase-like_dom_sf"/>
</dbReference>
<evidence type="ECO:0000313" key="2">
    <source>
        <dbReference type="EMBL" id="CRL24102.1"/>
    </source>
</evidence>